<evidence type="ECO:0000313" key="4">
    <source>
        <dbReference type="Proteomes" id="UP000004162"/>
    </source>
</evidence>
<dbReference type="InterPro" id="IPR003583">
    <property type="entry name" value="Hlx-hairpin-Hlx_DNA-bd_motif"/>
</dbReference>
<keyword evidence="1" id="KW-1133">Transmembrane helix</keyword>
<evidence type="ECO:0000313" key="3">
    <source>
        <dbReference type="EMBL" id="EAT59041.1"/>
    </source>
</evidence>
<reference evidence="3 4" key="1">
    <citation type="submission" date="2006-07" db="EMBL/GenBank/DDBJ databases">
        <title>Annotation of the draft genome assembly of Chlorobium ferroxidans DSM 13031.</title>
        <authorList>
            <consortium name="US DOE Joint Genome Institute (JGI-ORNL)"/>
            <person name="Larimer F."/>
            <person name="Land M."/>
            <person name="Hauser L."/>
        </authorList>
    </citation>
    <scope>NUCLEOTIDE SEQUENCE [LARGE SCALE GENOMIC DNA]</scope>
    <source>
        <strain evidence="3 4">DSM 13031</strain>
    </source>
</reference>
<keyword evidence="1" id="KW-0812">Transmembrane</keyword>
<protein>
    <submittedName>
        <fullName evidence="3">Helix-hairpin-helix motif</fullName>
    </submittedName>
</protein>
<dbReference type="GO" id="GO:0003677">
    <property type="term" value="F:DNA binding"/>
    <property type="evidence" value="ECO:0007669"/>
    <property type="project" value="InterPro"/>
</dbReference>
<gene>
    <name evidence="3" type="ORF">CferDRAFT_1040</name>
</gene>
<proteinExistence type="predicted"/>
<name>Q0YRU6_9CHLB</name>
<accession>Q0YRU6</accession>
<feature type="domain" description="Helix-hairpin-helix DNA-binding motif class 1" evidence="2">
    <location>
        <begin position="148"/>
        <end position="167"/>
    </location>
</feature>
<evidence type="ECO:0000259" key="2">
    <source>
        <dbReference type="SMART" id="SM00278"/>
    </source>
</evidence>
<feature type="transmembrane region" description="Helical" evidence="1">
    <location>
        <begin position="20"/>
        <end position="37"/>
    </location>
</feature>
<dbReference type="SUPFAM" id="SSF47781">
    <property type="entry name" value="RuvA domain 2-like"/>
    <property type="match status" value="1"/>
</dbReference>
<dbReference type="SMART" id="SM00278">
    <property type="entry name" value="HhH1"/>
    <property type="match status" value="2"/>
</dbReference>
<sequence>MKHLENLARKLSLTKAEISLISMLLGFLVLGGILKNFRSMEETDQLVKKAETARLREAEVDSLIRLAAIDQTTVREDVLQEVTDAERDESSEKPAAHRSAGKKTFSGTIAFNKAGKAELQKISGIGPVMAGRLIAFRASKGGKVTQFQDFLDVKGIGKKKLEVLKKHFTLE</sequence>
<feature type="domain" description="Helix-hairpin-helix DNA-binding motif class 1" evidence="2">
    <location>
        <begin position="117"/>
        <end position="136"/>
    </location>
</feature>
<dbReference type="AlphaFoldDB" id="Q0YRU6"/>
<dbReference type="Pfam" id="PF12836">
    <property type="entry name" value="HHH_3"/>
    <property type="match status" value="1"/>
</dbReference>
<keyword evidence="1" id="KW-0472">Membrane</keyword>
<dbReference type="InterPro" id="IPR010994">
    <property type="entry name" value="RuvA_2-like"/>
</dbReference>
<dbReference type="RefSeq" id="WP_006366288.1">
    <property type="nucleotide sequence ID" value="NZ_AASE01000008.1"/>
</dbReference>
<dbReference type="GO" id="GO:0006281">
    <property type="term" value="P:DNA repair"/>
    <property type="evidence" value="ECO:0007669"/>
    <property type="project" value="InterPro"/>
</dbReference>
<dbReference type="Gene3D" id="1.10.150.320">
    <property type="entry name" value="Photosystem II 12 kDa extrinsic protein"/>
    <property type="match status" value="1"/>
</dbReference>
<dbReference type="EMBL" id="AASE01000008">
    <property type="protein sequence ID" value="EAT59041.1"/>
    <property type="molecule type" value="Genomic_DNA"/>
</dbReference>
<evidence type="ECO:0000256" key="1">
    <source>
        <dbReference type="SAM" id="Phobius"/>
    </source>
</evidence>
<reference evidence="3 4" key="2">
    <citation type="submission" date="2006-07" db="EMBL/GenBank/DDBJ databases">
        <title>Sequencing of the draft genome and assembly of Chlorobium ferroxidans DSM 13031.</title>
        <authorList>
            <consortium name="US DOE Joint Genome Institute (JGI-PGF)"/>
            <person name="Copeland A."/>
            <person name="Lucas S."/>
            <person name="Lapidus A."/>
            <person name="Barry K."/>
            <person name="Glavina del Rio T."/>
            <person name="Dalin E."/>
            <person name="Tice H."/>
            <person name="Bruce D."/>
            <person name="Pitluck S."/>
            <person name="Richardson P."/>
        </authorList>
    </citation>
    <scope>NUCLEOTIDE SEQUENCE [LARGE SCALE GENOMIC DNA]</scope>
    <source>
        <strain evidence="3 4">DSM 13031</strain>
    </source>
</reference>
<organism evidence="3 4">
    <name type="scientific">Chlorobium ferrooxidans DSM 13031</name>
    <dbReference type="NCBI Taxonomy" id="377431"/>
    <lineage>
        <taxon>Bacteria</taxon>
        <taxon>Pseudomonadati</taxon>
        <taxon>Chlorobiota</taxon>
        <taxon>Chlorobiia</taxon>
        <taxon>Chlorobiales</taxon>
        <taxon>Chlorobiaceae</taxon>
        <taxon>Chlorobium/Pelodictyon group</taxon>
        <taxon>Chlorobium</taxon>
    </lineage>
</organism>
<keyword evidence="4" id="KW-1185">Reference proteome</keyword>
<dbReference type="Proteomes" id="UP000004162">
    <property type="component" value="Unassembled WGS sequence"/>
</dbReference>
<comment type="caution">
    <text evidence="3">The sequence shown here is derived from an EMBL/GenBank/DDBJ whole genome shotgun (WGS) entry which is preliminary data.</text>
</comment>
<dbReference type="OrthoDB" id="9790239at2"/>